<dbReference type="EMBL" id="AP022612">
    <property type="protein sequence ID" value="BBZ32179.1"/>
    <property type="molecule type" value="Genomic_DNA"/>
</dbReference>
<dbReference type="AlphaFoldDB" id="A0A7I7XSE4"/>
<evidence type="ECO:0000313" key="4">
    <source>
        <dbReference type="Proteomes" id="UP000466931"/>
    </source>
</evidence>
<feature type="compositionally biased region" description="Basic and acidic residues" evidence="1">
    <location>
        <begin position="246"/>
        <end position="289"/>
    </location>
</feature>
<evidence type="ECO:0000256" key="1">
    <source>
        <dbReference type="SAM" id="MobiDB-lite"/>
    </source>
</evidence>
<feature type="compositionally biased region" description="Basic and acidic residues" evidence="1">
    <location>
        <begin position="162"/>
        <end position="181"/>
    </location>
</feature>
<feature type="transmembrane region" description="Helical" evidence="2">
    <location>
        <begin position="29"/>
        <end position="48"/>
    </location>
</feature>
<sequence>MPWWGAVVIALVGTAIGFAFDAGSGNRELGGVFAAMYLLGCVAAVLAVRQDGLFTAVVQPPLILFAAVPTTYYLFHHANIDGLKDILINCGYPLIERFLLMFTTSVIVLLIGMARWYFGSAARTPAEGTSARAKKAATVAAGAGVLAALKARVAALTTPRPADAEPRKHAIDRDTTAEPRRRPNPRRTAPSKSRHVRPPAPDGAEPVRPSRRRPTHARDLDDIADSPPPRRRVPREPGRRTPPPPESRREPRQPRPPYEPRDSYDRYDRPRPRPDRYPPLDEPYSRDSYDYGSAPRRRPPATGGSTHLPYSNVRYRGSSAEDGDTHRQYRRPPRRHAQD</sequence>
<feature type="transmembrane region" description="Helical" evidence="2">
    <location>
        <begin position="60"/>
        <end position="78"/>
    </location>
</feature>
<keyword evidence="2" id="KW-1133">Transmembrane helix</keyword>
<feature type="region of interest" description="Disordered" evidence="1">
    <location>
        <begin position="158"/>
        <end position="339"/>
    </location>
</feature>
<dbReference type="Pfam" id="PF20177">
    <property type="entry name" value="DUF6542"/>
    <property type="match status" value="1"/>
</dbReference>
<keyword evidence="2" id="KW-0472">Membrane</keyword>
<protein>
    <submittedName>
        <fullName evidence="3">Uncharacterized protein</fullName>
    </submittedName>
</protein>
<dbReference type="InterPro" id="IPR046672">
    <property type="entry name" value="DUF6542"/>
</dbReference>
<accession>A0A7I7XSE4</accession>
<keyword evidence="2" id="KW-0812">Transmembrane</keyword>
<feature type="compositionally biased region" description="Basic residues" evidence="1">
    <location>
        <begin position="328"/>
        <end position="339"/>
    </location>
</feature>
<keyword evidence="4" id="KW-1185">Reference proteome</keyword>
<evidence type="ECO:0000313" key="3">
    <source>
        <dbReference type="EMBL" id="BBZ32179.1"/>
    </source>
</evidence>
<evidence type="ECO:0000256" key="2">
    <source>
        <dbReference type="SAM" id="Phobius"/>
    </source>
</evidence>
<feature type="transmembrane region" description="Helical" evidence="2">
    <location>
        <begin position="98"/>
        <end position="118"/>
    </location>
</feature>
<organism evidence="3 4">
    <name type="scientific">Mycolicibacterium confluentis</name>
    <dbReference type="NCBI Taxonomy" id="28047"/>
    <lineage>
        <taxon>Bacteria</taxon>
        <taxon>Bacillati</taxon>
        <taxon>Actinomycetota</taxon>
        <taxon>Actinomycetes</taxon>
        <taxon>Mycobacteriales</taxon>
        <taxon>Mycobacteriaceae</taxon>
        <taxon>Mycolicibacterium</taxon>
    </lineage>
</organism>
<proteinExistence type="predicted"/>
<name>A0A7I7XSE4_9MYCO</name>
<reference evidence="3" key="1">
    <citation type="journal article" date="2019" name="Emerg. Microbes Infect.">
        <title>Comprehensive subspecies identification of 175 nontuberculous mycobacteria species based on 7547 genomic profiles.</title>
        <authorList>
            <person name="Matsumoto Y."/>
            <person name="Kinjo T."/>
            <person name="Motooka D."/>
            <person name="Nabeya D."/>
            <person name="Jung N."/>
            <person name="Uechi K."/>
            <person name="Horii T."/>
            <person name="Iida T."/>
            <person name="Fujita J."/>
            <person name="Nakamura S."/>
        </authorList>
    </citation>
    <scope>NUCLEOTIDE SEQUENCE [LARGE SCALE GENOMIC DNA]</scope>
    <source>
        <strain evidence="3">JCM 13671</strain>
    </source>
</reference>
<dbReference type="Proteomes" id="UP000466931">
    <property type="component" value="Chromosome"/>
</dbReference>
<reference evidence="3" key="2">
    <citation type="submission" date="2020-02" db="EMBL/GenBank/DDBJ databases">
        <authorList>
            <person name="Matsumoto Y."/>
            <person name="Motooka D."/>
            <person name="Nakamura S."/>
        </authorList>
    </citation>
    <scope>NUCLEOTIDE SEQUENCE</scope>
    <source>
        <strain evidence="3">JCM 13671</strain>
    </source>
</reference>
<gene>
    <name evidence="3" type="ORF">MCNF_07840</name>
</gene>